<keyword evidence="7" id="KW-0802">TPR repeat</keyword>
<dbReference type="OrthoDB" id="9810447at2"/>
<evidence type="ECO:0000256" key="6">
    <source>
        <dbReference type="ARBA" id="ARBA00023012"/>
    </source>
</evidence>
<evidence type="ECO:0000313" key="13">
    <source>
        <dbReference type="Proteomes" id="UP000199513"/>
    </source>
</evidence>
<dbReference type="EC" id="2.7.13.3" evidence="2"/>
<dbReference type="InterPro" id="IPR036097">
    <property type="entry name" value="HisK_dim/P_sf"/>
</dbReference>
<dbReference type="PANTHER" id="PTHR43711">
    <property type="entry name" value="TWO-COMPONENT HISTIDINE KINASE"/>
    <property type="match status" value="1"/>
</dbReference>
<dbReference type="SMART" id="SM00387">
    <property type="entry name" value="HATPase_c"/>
    <property type="match status" value="1"/>
</dbReference>
<dbReference type="CDD" id="cd00082">
    <property type="entry name" value="HisKA"/>
    <property type="match status" value="1"/>
</dbReference>
<dbReference type="Pfam" id="PF02518">
    <property type="entry name" value="HATPase_c"/>
    <property type="match status" value="1"/>
</dbReference>
<evidence type="ECO:0000313" key="12">
    <source>
        <dbReference type="EMBL" id="SFE56270.1"/>
    </source>
</evidence>
<protein>
    <recommendedName>
        <fullName evidence="2">histidine kinase</fullName>
        <ecNumber evidence="2">2.7.13.3</ecNumber>
    </recommendedName>
</protein>
<keyword evidence="4" id="KW-0808">Transferase</keyword>
<evidence type="ECO:0000256" key="4">
    <source>
        <dbReference type="ARBA" id="ARBA00022679"/>
    </source>
</evidence>
<dbReference type="SUPFAM" id="SSF47384">
    <property type="entry name" value="Homodimeric domain of signal transducing histidine kinase"/>
    <property type="match status" value="1"/>
</dbReference>
<dbReference type="Gene3D" id="1.25.40.10">
    <property type="entry name" value="Tetratricopeptide repeat domain"/>
    <property type="match status" value="2"/>
</dbReference>
<dbReference type="Gene3D" id="3.30.565.10">
    <property type="entry name" value="Histidine kinase-like ATPase, C-terminal domain"/>
    <property type="match status" value="1"/>
</dbReference>
<dbReference type="Gene3D" id="1.10.287.130">
    <property type="match status" value="1"/>
</dbReference>
<evidence type="ECO:0000256" key="7">
    <source>
        <dbReference type="PROSITE-ProRule" id="PRU00339"/>
    </source>
</evidence>
<evidence type="ECO:0000256" key="5">
    <source>
        <dbReference type="ARBA" id="ARBA00022777"/>
    </source>
</evidence>
<dbReference type="STRING" id="1003.SAMN04488541_100340"/>
<evidence type="ECO:0000256" key="9">
    <source>
        <dbReference type="SAM" id="Phobius"/>
    </source>
</evidence>
<dbReference type="Pfam" id="PF13424">
    <property type="entry name" value="TPR_12"/>
    <property type="match status" value="2"/>
</dbReference>
<keyword evidence="3" id="KW-0597">Phosphoprotein</keyword>
<dbReference type="PRINTS" id="PR00344">
    <property type="entry name" value="BCTRLSENSOR"/>
</dbReference>
<dbReference type="EMBL" id="FONY01000003">
    <property type="protein sequence ID" value="SFE56270.1"/>
    <property type="molecule type" value="Genomic_DNA"/>
</dbReference>
<keyword evidence="9" id="KW-0472">Membrane</keyword>
<dbReference type="InterPro" id="IPR003594">
    <property type="entry name" value="HATPase_dom"/>
</dbReference>
<dbReference type="InterPro" id="IPR003661">
    <property type="entry name" value="HisK_dim/P_dom"/>
</dbReference>
<dbReference type="Proteomes" id="UP000199513">
    <property type="component" value="Unassembled WGS sequence"/>
</dbReference>
<keyword evidence="13" id="KW-1185">Reference proteome</keyword>
<dbReference type="InterPro" id="IPR036890">
    <property type="entry name" value="HATPase_C_sf"/>
</dbReference>
<feature type="signal peptide" evidence="10">
    <location>
        <begin position="1"/>
        <end position="20"/>
    </location>
</feature>
<evidence type="ECO:0000256" key="8">
    <source>
        <dbReference type="SAM" id="Coils"/>
    </source>
</evidence>
<dbReference type="GO" id="GO:0000155">
    <property type="term" value="F:phosphorelay sensor kinase activity"/>
    <property type="evidence" value="ECO:0007669"/>
    <property type="project" value="InterPro"/>
</dbReference>
<organism evidence="12 13">
    <name type="scientific">Thermoflexibacter ruber</name>
    <dbReference type="NCBI Taxonomy" id="1003"/>
    <lineage>
        <taxon>Bacteria</taxon>
        <taxon>Pseudomonadati</taxon>
        <taxon>Bacteroidota</taxon>
        <taxon>Cytophagia</taxon>
        <taxon>Cytophagales</taxon>
        <taxon>Thermoflexibacteraceae</taxon>
        <taxon>Thermoflexibacter</taxon>
    </lineage>
</organism>
<dbReference type="RefSeq" id="WP_091539295.1">
    <property type="nucleotide sequence ID" value="NZ_FONY01000003.1"/>
</dbReference>
<dbReference type="SMART" id="SM00028">
    <property type="entry name" value="TPR"/>
    <property type="match status" value="5"/>
</dbReference>
<keyword evidence="8" id="KW-0175">Coiled coil</keyword>
<accession>A0A1I2BM14</accession>
<dbReference type="InterPro" id="IPR004358">
    <property type="entry name" value="Sig_transdc_His_kin-like_C"/>
</dbReference>
<dbReference type="InterPro" id="IPR050736">
    <property type="entry name" value="Sensor_HK_Regulatory"/>
</dbReference>
<evidence type="ECO:0000259" key="11">
    <source>
        <dbReference type="PROSITE" id="PS50109"/>
    </source>
</evidence>
<dbReference type="PROSITE" id="PS50109">
    <property type="entry name" value="HIS_KIN"/>
    <property type="match status" value="1"/>
</dbReference>
<keyword evidence="9" id="KW-0812">Transmembrane</keyword>
<sequence length="658" mass="75375">MQKYFLLVFCMIFLSCALFAQPNERIDILENLLKNAKEDSNKVLIMYQLAWNYLSSKPEKMKEYTLKGIALAHQIRFYHGEVLLLNRLGDYYSHAGNYPKAIEYSTQSLKLAEATKDSIGIADAHVLLGIIHQEGLKNKELAMRHHIEALKIYEKQKNKNGVAAALNLLARFYSSTKRDLPLALQYTEKSITIARGTHNEDFLAWCLTTRGSVYNDAANFDSALFYFQKATQAYQRAKDKTNVAINGLLIGNVYLKQGKFSQALQSYWQQLYPIKELKANAMLRDAYKGLAEVYAAQKRYDSAYLYHFWYTQLKDSISNEETAQKVAIVQSRYEEEKKEAKIALLEKEKEIAKDEKQHYIVGFAGFALLVLFVLFFIVRNNQQKQKVNRLLQEKNEEIATQNEELLQAKEEITVQRDMLEEQNKQLKEVNDTKNKLFSIVSHDLRSPINRLKGILSLVVHDAISEAELKMYFANLYGNINSLHDTLDNLLQWAYSQMEGIKSTPQKVDIHQLIENHIILFSEIAKAKQIAISQQVPSDLYAFADEHQVRLILRNLIHNAIKFTPLQGQITIFTKQIEEFVEIAVKDTGVGMSKEQLANLFQTKLYQSTQGTQGEKGTGLGLILCKEMVEKNGGSIWVESTEGKGSIFYFTLPIDRANH</sequence>
<dbReference type="PANTHER" id="PTHR43711:SF31">
    <property type="entry name" value="HISTIDINE KINASE"/>
    <property type="match status" value="1"/>
</dbReference>
<dbReference type="SMART" id="SM00388">
    <property type="entry name" value="HisKA"/>
    <property type="match status" value="1"/>
</dbReference>
<gene>
    <name evidence="12" type="ORF">SAMN04488541_100340</name>
</gene>
<dbReference type="InterPro" id="IPR005467">
    <property type="entry name" value="His_kinase_dom"/>
</dbReference>
<dbReference type="FunFam" id="3.30.565.10:FF:000006">
    <property type="entry name" value="Sensor histidine kinase WalK"/>
    <property type="match status" value="1"/>
</dbReference>
<feature type="transmembrane region" description="Helical" evidence="9">
    <location>
        <begin position="359"/>
        <end position="378"/>
    </location>
</feature>
<dbReference type="InterPro" id="IPR019734">
    <property type="entry name" value="TPR_rpt"/>
</dbReference>
<evidence type="ECO:0000256" key="1">
    <source>
        <dbReference type="ARBA" id="ARBA00000085"/>
    </source>
</evidence>
<evidence type="ECO:0000256" key="10">
    <source>
        <dbReference type="SAM" id="SignalP"/>
    </source>
</evidence>
<dbReference type="SUPFAM" id="SSF48452">
    <property type="entry name" value="TPR-like"/>
    <property type="match status" value="2"/>
</dbReference>
<proteinExistence type="predicted"/>
<dbReference type="SUPFAM" id="SSF55874">
    <property type="entry name" value="ATPase domain of HSP90 chaperone/DNA topoisomerase II/histidine kinase"/>
    <property type="match status" value="1"/>
</dbReference>
<comment type="catalytic activity">
    <reaction evidence="1">
        <text>ATP + protein L-histidine = ADP + protein N-phospho-L-histidine.</text>
        <dbReference type="EC" id="2.7.13.3"/>
    </reaction>
</comment>
<feature type="coiled-coil region" evidence="8">
    <location>
        <begin position="319"/>
        <end position="436"/>
    </location>
</feature>
<dbReference type="AlphaFoldDB" id="A0A1I2BM14"/>
<name>A0A1I2BM14_9BACT</name>
<keyword evidence="9" id="KW-1133">Transmembrane helix</keyword>
<evidence type="ECO:0000256" key="2">
    <source>
        <dbReference type="ARBA" id="ARBA00012438"/>
    </source>
</evidence>
<feature type="repeat" description="TPR" evidence="7">
    <location>
        <begin position="82"/>
        <end position="115"/>
    </location>
</feature>
<evidence type="ECO:0000256" key="3">
    <source>
        <dbReference type="ARBA" id="ARBA00022553"/>
    </source>
</evidence>
<reference evidence="12 13" key="1">
    <citation type="submission" date="2016-10" db="EMBL/GenBank/DDBJ databases">
        <authorList>
            <person name="de Groot N.N."/>
        </authorList>
    </citation>
    <scope>NUCLEOTIDE SEQUENCE [LARGE SCALE GENOMIC DNA]</scope>
    <source>
        <strain>GEY</strain>
        <strain evidence="13">DSM 9560</strain>
    </source>
</reference>
<feature type="domain" description="Histidine kinase" evidence="11">
    <location>
        <begin position="439"/>
        <end position="655"/>
    </location>
</feature>
<keyword evidence="10" id="KW-0732">Signal</keyword>
<dbReference type="PROSITE" id="PS50005">
    <property type="entry name" value="TPR"/>
    <property type="match status" value="1"/>
</dbReference>
<feature type="chain" id="PRO_5011658375" description="histidine kinase" evidence="10">
    <location>
        <begin position="21"/>
        <end position="658"/>
    </location>
</feature>
<dbReference type="InterPro" id="IPR011990">
    <property type="entry name" value="TPR-like_helical_dom_sf"/>
</dbReference>
<dbReference type="PROSITE" id="PS51257">
    <property type="entry name" value="PROKAR_LIPOPROTEIN"/>
    <property type="match status" value="1"/>
</dbReference>
<keyword evidence="5 12" id="KW-0418">Kinase</keyword>
<keyword evidence="6" id="KW-0902">Two-component regulatory system</keyword>